<evidence type="ECO:0000259" key="7">
    <source>
        <dbReference type="Pfam" id="PF04545"/>
    </source>
</evidence>
<keyword evidence="4" id="KW-0804">Transcription</keyword>
<evidence type="ECO:0000256" key="1">
    <source>
        <dbReference type="ARBA" id="ARBA00023015"/>
    </source>
</evidence>
<dbReference type="Gene3D" id="1.10.1740.10">
    <property type="match status" value="1"/>
</dbReference>
<dbReference type="InterPro" id="IPR007624">
    <property type="entry name" value="RNA_pol_sigma70_r3"/>
</dbReference>
<evidence type="ECO:0000256" key="3">
    <source>
        <dbReference type="ARBA" id="ARBA00023125"/>
    </source>
</evidence>
<dbReference type="InterPro" id="IPR000943">
    <property type="entry name" value="RNA_pol_sigma70"/>
</dbReference>
<sequence>MRNLETEQVSTVDLWKQYHETKDQEIRNLLVIQYSYIVKCIALKTVGRYQYFNYMEDIVNEGLIALLDAVEKFDAEKNVKFETYASIKVRGAMIDYIRKQDCFPRRLKRIAKDISEAENALSHRLGRGPTDEEMAEYLNVSLSEYEKMQAETCVLNMLSFEEMIYEKGVENIQVSQSSDSIHGPEQVVAEKELQDVLAEDIKLLNQKEQVVISLYYKEQLKIKEISSVMEISESRVSQIHSSALRKLKKYLAEYLNQ</sequence>
<dbReference type="RefSeq" id="WP_135656993.1">
    <property type="nucleotide sequence ID" value="NZ_JAJUFJ010000001.1"/>
</dbReference>
<dbReference type="InterPro" id="IPR012845">
    <property type="entry name" value="RNA_pol_sigma_FliA_WhiG"/>
</dbReference>
<keyword evidence="1" id="KW-0805">Transcription regulation</keyword>
<name>A0A4Z0YDD5_9FIRM</name>
<feature type="domain" description="RNA polymerase sigma-70 region 3" evidence="5">
    <location>
        <begin position="113"/>
        <end position="150"/>
    </location>
</feature>
<dbReference type="CDD" id="cd06171">
    <property type="entry name" value="Sigma70_r4"/>
    <property type="match status" value="1"/>
</dbReference>
<dbReference type="NCBIfam" id="NF005413">
    <property type="entry name" value="PRK06986.1"/>
    <property type="match status" value="1"/>
</dbReference>
<dbReference type="Pfam" id="PF04542">
    <property type="entry name" value="Sigma70_r2"/>
    <property type="match status" value="1"/>
</dbReference>
<keyword evidence="9" id="KW-1185">Reference proteome</keyword>
<dbReference type="GO" id="GO:0003677">
    <property type="term" value="F:DNA binding"/>
    <property type="evidence" value="ECO:0007669"/>
    <property type="project" value="UniProtKB-KW"/>
</dbReference>
<reference evidence="8 9" key="1">
    <citation type="submission" date="2019-04" db="EMBL/GenBank/DDBJ databases">
        <authorList>
            <person name="Poehlein A."/>
            <person name="Bengelsdorf F.R."/>
            <person name="Duerre P."/>
            <person name="Daniel R."/>
        </authorList>
    </citation>
    <scope>NUCLEOTIDE SEQUENCE [LARGE SCALE GENOMIC DNA]</scope>
    <source>
        <strain evidence="8 9">BS-1</strain>
    </source>
</reference>
<dbReference type="SUPFAM" id="SSF88659">
    <property type="entry name" value="Sigma3 and sigma4 domains of RNA polymerase sigma factors"/>
    <property type="match status" value="2"/>
</dbReference>
<dbReference type="PANTHER" id="PTHR30385">
    <property type="entry name" value="SIGMA FACTOR F FLAGELLAR"/>
    <property type="match status" value="1"/>
</dbReference>
<protein>
    <submittedName>
        <fullName evidence="8">RNA polymerase sigma-D factor</fullName>
    </submittedName>
</protein>
<evidence type="ECO:0000313" key="9">
    <source>
        <dbReference type="Proteomes" id="UP000297714"/>
    </source>
</evidence>
<dbReference type="InterPro" id="IPR007630">
    <property type="entry name" value="RNA_pol_sigma70_r4"/>
</dbReference>
<dbReference type="NCBIfam" id="TIGR02937">
    <property type="entry name" value="sigma70-ECF"/>
    <property type="match status" value="1"/>
</dbReference>
<keyword evidence="3" id="KW-0238">DNA-binding</keyword>
<dbReference type="InterPro" id="IPR013324">
    <property type="entry name" value="RNA_pol_sigma_r3/r4-like"/>
</dbReference>
<evidence type="ECO:0000259" key="6">
    <source>
        <dbReference type="Pfam" id="PF04542"/>
    </source>
</evidence>
<dbReference type="EMBL" id="SRMQ01000001">
    <property type="protein sequence ID" value="TGJ77908.1"/>
    <property type="molecule type" value="Genomic_DNA"/>
</dbReference>
<dbReference type="GO" id="GO:0006352">
    <property type="term" value="P:DNA-templated transcription initiation"/>
    <property type="evidence" value="ECO:0007669"/>
    <property type="project" value="InterPro"/>
</dbReference>
<dbReference type="PRINTS" id="PR00046">
    <property type="entry name" value="SIGMA70FCT"/>
</dbReference>
<dbReference type="NCBIfam" id="TIGR02479">
    <property type="entry name" value="FliA_WhiG"/>
    <property type="match status" value="1"/>
</dbReference>
<organism evidence="8 9">
    <name type="scientific">Caproiciproducens galactitolivorans</name>
    <dbReference type="NCBI Taxonomy" id="642589"/>
    <lineage>
        <taxon>Bacteria</taxon>
        <taxon>Bacillati</taxon>
        <taxon>Bacillota</taxon>
        <taxon>Clostridia</taxon>
        <taxon>Eubacteriales</taxon>
        <taxon>Acutalibacteraceae</taxon>
        <taxon>Caproiciproducens</taxon>
    </lineage>
</organism>
<dbReference type="OrthoDB" id="9799825at2"/>
<dbReference type="InterPro" id="IPR013325">
    <property type="entry name" value="RNA_pol_sigma_r2"/>
</dbReference>
<feature type="domain" description="RNA polymerase sigma-70 region 4" evidence="7">
    <location>
        <begin position="203"/>
        <end position="249"/>
    </location>
</feature>
<comment type="caution">
    <text evidence="8">The sequence shown here is derived from an EMBL/GenBank/DDBJ whole genome shotgun (WGS) entry which is preliminary data.</text>
</comment>
<dbReference type="SUPFAM" id="SSF88946">
    <property type="entry name" value="Sigma2 domain of RNA polymerase sigma factors"/>
    <property type="match status" value="1"/>
</dbReference>
<dbReference type="Gene3D" id="1.20.140.160">
    <property type="match status" value="1"/>
</dbReference>
<evidence type="ECO:0000259" key="5">
    <source>
        <dbReference type="Pfam" id="PF04539"/>
    </source>
</evidence>
<dbReference type="GO" id="GO:0016987">
    <property type="term" value="F:sigma factor activity"/>
    <property type="evidence" value="ECO:0007669"/>
    <property type="project" value="UniProtKB-KW"/>
</dbReference>
<dbReference type="InterPro" id="IPR007627">
    <property type="entry name" value="RNA_pol_sigma70_r2"/>
</dbReference>
<proteinExistence type="predicted"/>
<dbReference type="Proteomes" id="UP000297714">
    <property type="component" value="Unassembled WGS sequence"/>
</dbReference>
<dbReference type="PANTHER" id="PTHR30385:SF7">
    <property type="entry name" value="RNA POLYMERASE SIGMA FACTOR FLIA"/>
    <property type="match status" value="1"/>
</dbReference>
<keyword evidence="2" id="KW-0731">Sigma factor</keyword>
<feature type="domain" description="RNA polymerase sigma-70 region 2" evidence="6">
    <location>
        <begin position="53"/>
        <end position="101"/>
    </location>
</feature>
<dbReference type="Pfam" id="PF04545">
    <property type="entry name" value="Sigma70_r4"/>
    <property type="match status" value="1"/>
</dbReference>
<evidence type="ECO:0000256" key="4">
    <source>
        <dbReference type="ARBA" id="ARBA00023163"/>
    </source>
</evidence>
<gene>
    <name evidence="8" type="primary">sigD</name>
    <name evidence="8" type="ORF">CAGA_03170</name>
</gene>
<evidence type="ECO:0000256" key="2">
    <source>
        <dbReference type="ARBA" id="ARBA00023082"/>
    </source>
</evidence>
<dbReference type="AlphaFoldDB" id="A0A4Z0YDD5"/>
<dbReference type="InterPro" id="IPR014284">
    <property type="entry name" value="RNA_pol_sigma-70_dom"/>
</dbReference>
<dbReference type="Pfam" id="PF04539">
    <property type="entry name" value="Sigma70_r3"/>
    <property type="match status" value="1"/>
</dbReference>
<evidence type="ECO:0000313" key="8">
    <source>
        <dbReference type="EMBL" id="TGJ77908.1"/>
    </source>
</evidence>
<dbReference type="GO" id="GO:0003899">
    <property type="term" value="F:DNA-directed RNA polymerase activity"/>
    <property type="evidence" value="ECO:0007669"/>
    <property type="project" value="InterPro"/>
</dbReference>
<accession>A0A4Z0YDD5</accession>